<protein>
    <submittedName>
        <fullName evidence="2">Uncharacterized protein</fullName>
    </submittedName>
</protein>
<evidence type="ECO:0000313" key="2">
    <source>
        <dbReference type="EMBL" id="KAF9494663.1"/>
    </source>
</evidence>
<feature type="compositionally biased region" description="Polar residues" evidence="1">
    <location>
        <begin position="373"/>
        <end position="384"/>
    </location>
</feature>
<dbReference type="EMBL" id="MU154570">
    <property type="protein sequence ID" value="KAF9494663.1"/>
    <property type="molecule type" value="Genomic_DNA"/>
</dbReference>
<feature type="compositionally biased region" description="Low complexity" evidence="1">
    <location>
        <begin position="324"/>
        <end position="346"/>
    </location>
</feature>
<feature type="compositionally biased region" description="Basic and acidic residues" evidence="1">
    <location>
        <begin position="347"/>
        <end position="359"/>
    </location>
</feature>
<comment type="caution">
    <text evidence="2">The sequence shown here is derived from an EMBL/GenBank/DDBJ whole genome shotgun (WGS) entry which is preliminary data.</text>
</comment>
<feature type="compositionally biased region" description="Polar residues" evidence="1">
    <location>
        <begin position="178"/>
        <end position="187"/>
    </location>
</feature>
<feature type="region of interest" description="Disordered" evidence="1">
    <location>
        <begin position="1"/>
        <end position="55"/>
    </location>
</feature>
<dbReference type="OrthoDB" id="2683319at2759"/>
<dbReference type="AlphaFoldDB" id="A0A9P6DFJ8"/>
<feature type="compositionally biased region" description="Polar residues" evidence="1">
    <location>
        <begin position="43"/>
        <end position="55"/>
    </location>
</feature>
<gene>
    <name evidence="2" type="ORF">BDN71DRAFT_1507499</name>
</gene>
<evidence type="ECO:0000313" key="3">
    <source>
        <dbReference type="Proteomes" id="UP000807025"/>
    </source>
</evidence>
<keyword evidence="3" id="KW-1185">Reference proteome</keyword>
<feature type="region of interest" description="Disordered" evidence="1">
    <location>
        <begin position="174"/>
        <end position="204"/>
    </location>
</feature>
<name>A0A9P6DFJ8_PLEER</name>
<reference evidence="2" key="1">
    <citation type="submission" date="2020-11" db="EMBL/GenBank/DDBJ databases">
        <authorList>
            <consortium name="DOE Joint Genome Institute"/>
            <person name="Ahrendt S."/>
            <person name="Riley R."/>
            <person name="Andreopoulos W."/>
            <person name="Labutti K."/>
            <person name="Pangilinan J."/>
            <person name="Ruiz-Duenas F.J."/>
            <person name="Barrasa J.M."/>
            <person name="Sanchez-Garcia M."/>
            <person name="Camarero S."/>
            <person name="Miyauchi S."/>
            <person name="Serrano A."/>
            <person name="Linde D."/>
            <person name="Babiker R."/>
            <person name="Drula E."/>
            <person name="Ayuso-Fernandez I."/>
            <person name="Pacheco R."/>
            <person name="Padilla G."/>
            <person name="Ferreira P."/>
            <person name="Barriuso J."/>
            <person name="Kellner H."/>
            <person name="Castanera R."/>
            <person name="Alfaro M."/>
            <person name="Ramirez L."/>
            <person name="Pisabarro A.G."/>
            <person name="Kuo A."/>
            <person name="Tritt A."/>
            <person name="Lipzen A."/>
            <person name="He G."/>
            <person name="Yan M."/>
            <person name="Ng V."/>
            <person name="Cullen D."/>
            <person name="Martin F."/>
            <person name="Rosso M.-N."/>
            <person name="Henrissat B."/>
            <person name="Hibbett D."/>
            <person name="Martinez A.T."/>
            <person name="Grigoriev I.V."/>
        </authorList>
    </citation>
    <scope>NUCLEOTIDE SEQUENCE</scope>
    <source>
        <strain evidence="2">ATCC 90797</strain>
    </source>
</reference>
<organism evidence="2 3">
    <name type="scientific">Pleurotus eryngii</name>
    <name type="common">Boletus of the steppes</name>
    <dbReference type="NCBI Taxonomy" id="5323"/>
    <lineage>
        <taxon>Eukaryota</taxon>
        <taxon>Fungi</taxon>
        <taxon>Dikarya</taxon>
        <taxon>Basidiomycota</taxon>
        <taxon>Agaricomycotina</taxon>
        <taxon>Agaricomycetes</taxon>
        <taxon>Agaricomycetidae</taxon>
        <taxon>Agaricales</taxon>
        <taxon>Pleurotineae</taxon>
        <taxon>Pleurotaceae</taxon>
        <taxon>Pleurotus</taxon>
    </lineage>
</organism>
<evidence type="ECO:0000256" key="1">
    <source>
        <dbReference type="SAM" id="MobiDB-lite"/>
    </source>
</evidence>
<accession>A0A9P6DFJ8</accession>
<feature type="region of interest" description="Disordered" evidence="1">
    <location>
        <begin position="317"/>
        <end position="398"/>
    </location>
</feature>
<proteinExistence type="predicted"/>
<sequence length="431" mass="47911">MSDFLRRGASGPFHSHSREHHWNPVSTTSWALPTPRPEVTGVRQETLSHFPTSPNDPFQASGHDMHLNLQMKDLESHSHYFECAYNKEHEKNIELRTEVKVLRSNFEQLLEVVRNPGTEDAQSMTKLGSTAPVFADPVLRNCLAATLPMSDRNEYPNVKFWTRSQWTEANIKFKSETKISTNPTSSDAKPRKRRTSSRQQTEGLCEKRGTGRLKTPITKAVQLTVCHHCFLEEGTDQDQLNNDTDDADNEDIYYEPGFEGALVESRKAVIIDDPLSTLFAEQQAPVVAVSAALNHTASEPATGASVDQFLQLSTESNTQKSTTALPAPSSIPIAPAFPAASPIGSIDTDKPLEDTRLVEPSDSPRNQPAPPETSEQVPLATTRSQKPRRATVGKVNNPKNRCKSAWLAQHPNGDEEEFKVYWNGVKESYKG</sequence>
<dbReference type="Proteomes" id="UP000807025">
    <property type="component" value="Unassembled WGS sequence"/>
</dbReference>